<comment type="subcellular location">
    <subcellularLocation>
        <location evidence="1">Mitochondrion</location>
    </subcellularLocation>
</comment>
<evidence type="ECO:0000256" key="5">
    <source>
        <dbReference type="ARBA" id="ARBA00023128"/>
    </source>
</evidence>
<dbReference type="EMBL" id="KZ678130">
    <property type="protein sequence ID" value="PSN71657.1"/>
    <property type="molecule type" value="Genomic_DNA"/>
</dbReference>
<dbReference type="OrthoDB" id="5532350at2759"/>
<dbReference type="GO" id="GO:0005739">
    <property type="term" value="C:mitochondrion"/>
    <property type="evidence" value="ECO:0007669"/>
    <property type="project" value="UniProtKB-SubCell"/>
</dbReference>
<comment type="similarity">
    <text evidence="2 6">Belongs to the ATPase inhibitor family.</text>
</comment>
<dbReference type="Gene3D" id="1.20.5.500">
    <property type="entry name" value="Single helix bin"/>
    <property type="match status" value="1"/>
</dbReference>
<protein>
    <recommendedName>
        <fullName evidence="6">ATPase inhibitor, mitochondrial</fullName>
    </recommendedName>
</protein>
<keyword evidence="3" id="KW-0809">Transit peptide</keyword>
<dbReference type="Pfam" id="PF04568">
    <property type="entry name" value="IATP"/>
    <property type="match status" value="1"/>
</dbReference>
<dbReference type="GO" id="GO:0042030">
    <property type="term" value="F:ATPase inhibitor activity"/>
    <property type="evidence" value="ECO:0007669"/>
    <property type="project" value="InterPro"/>
</dbReference>
<evidence type="ECO:0000256" key="2">
    <source>
        <dbReference type="ARBA" id="ARBA00010901"/>
    </source>
</evidence>
<dbReference type="PANTHER" id="PTHR48417:SF1">
    <property type="entry name" value="ATP SYNTHASE F1 SUBUNIT EPSILON"/>
    <property type="match status" value="1"/>
</dbReference>
<organism evidence="9 10">
    <name type="scientific">Corynespora cassiicola Philippines</name>
    <dbReference type="NCBI Taxonomy" id="1448308"/>
    <lineage>
        <taxon>Eukaryota</taxon>
        <taxon>Fungi</taxon>
        <taxon>Dikarya</taxon>
        <taxon>Ascomycota</taxon>
        <taxon>Pezizomycotina</taxon>
        <taxon>Dothideomycetes</taxon>
        <taxon>Pleosporomycetidae</taxon>
        <taxon>Pleosporales</taxon>
        <taxon>Corynesporascaceae</taxon>
        <taxon>Corynespora</taxon>
    </lineage>
</organism>
<dbReference type="PANTHER" id="PTHR48417">
    <property type="entry name" value="ATP SYNTHASE F1 SUBUNIT EPSILON"/>
    <property type="match status" value="1"/>
</dbReference>
<dbReference type="SUPFAM" id="SSF64602">
    <property type="entry name" value="F1 ATPase inhibitor, IF1, C-terminal domain"/>
    <property type="match status" value="1"/>
</dbReference>
<dbReference type="STRING" id="1448308.A0A2T2P1W0"/>
<reference evidence="9 10" key="1">
    <citation type="journal article" date="2018" name="Front. Microbiol.">
        <title>Genome-Wide Analysis of Corynespora cassiicola Leaf Fall Disease Putative Effectors.</title>
        <authorList>
            <person name="Lopez D."/>
            <person name="Ribeiro S."/>
            <person name="Label P."/>
            <person name="Fumanal B."/>
            <person name="Venisse J.S."/>
            <person name="Kohler A."/>
            <person name="de Oliveira R.R."/>
            <person name="Labutti K."/>
            <person name="Lipzen A."/>
            <person name="Lail K."/>
            <person name="Bauer D."/>
            <person name="Ohm R.A."/>
            <person name="Barry K.W."/>
            <person name="Spatafora J."/>
            <person name="Grigoriev I.V."/>
            <person name="Martin F.M."/>
            <person name="Pujade-Renaud V."/>
        </authorList>
    </citation>
    <scope>NUCLEOTIDE SEQUENCE [LARGE SCALE GENOMIC DNA]</scope>
    <source>
        <strain evidence="9 10">Philippines</strain>
    </source>
</reference>
<dbReference type="Proteomes" id="UP000240883">
    <property type="component" value="Unassembled WGS sequence"/>
</dbReference>
<evidence type="ECO:0000256" key="8">
    <source>
        <dbReference type="SAM" id="MobiDB-lite"/>
    </source>
</evidence>
<feature type="region of interest" description="Disordered" evidence="8">
    <location>
        <begin position="27"/>
        <end position="47"/>
    </location>
</feature>
<keyword evidence="4 7" id="KW-0175">Coiled coil</keyword>
<evidence type="ECO:0000256" key="7">
    <source>
        <dbReference type="SAM" id="Coils"/>
    </source>
</evidence>
<feature type="coiled-coil region" evidence="7">
    <location>
        <begin position="60"/>
        <end position="87"/>
    </location>
</feature>
<evidence type="ECO:0000313" key="9">
    <source>
        <dbReference type="EMBL" id="PSN71657.1"/>
    </source>
</evidence>
<evidence type="ECO:0000256" key="4">
    <source>
        <dbReference type="ARBA" id="ARBA00023054"/>
    </source>
</evidence>
<dbReference type="InterPro" id="IPR007648">
    <property type="entry name" value="ATPase_inhibitor_mt"/>
</dbReference>
<name>A0A2T2P1W0_CORCC</name>
<accession>A0A2T2P1W0</accession>
<keyword evidence="5" id="KW-0496">Mitochondrion</keyword>
<evidence type="ECO:0000256" key="6">
    <source>
        <dbReference type="RuleBase" id="RU368087"/>
    </source>
</evidence>
<sequence>MFRSAIIKSARPMASRRMLSTSARLMSAGDVGSGASRPGGSRGGDAFTKREAAAEELYIRQEEKAKLLAIREKLKQQQAHIEELTKHMFVAPLPTASFPVRWPSRAGRACVVRTEPFGRMAWHCPDTARPALGCYR</sequence>
<evidence type="ECO:0000256" key="3">
    <source>
        <dbReference type="ARBA" id="ARBA00022946"/>
    </source>
</evidence>
<comment type="function">
    <text evidence="6">Inhibits the enzyme activity of ATPase.</text>
</comment>
<evidence type="ECO:0000313" key="10">
    <source>
        <dbReference type="Proteomes" id="UP000240883"/>
    </source>
</evidence>
<dbReference type="AlphaFoldDB" id="A0A2T2P1W0"/>
<proteinExistence type="inferred from homology"/>
<gene>
    <name evidence="9" type="ORF">BS50DRAFT_569308</name>
</gene>
<evidence type="ECO:0000256" key="1">
    <source>
        <dbReference type="ARBA" id="ARBA00004173"/>
    </source>
</evidence>
<keyword evidence="10" id="KW-1185">Reference proteome</keyword>